<dbReference type="InterPro" id="IPR011701">
    <property type="entry name" value="MFS"/>
</dbReference>
<feature type="transmembrane region" description="Helical" evidence="7">
    <location>
        <begin position="139"/>
        <end position="159"/>
    </location>
</feature>
<dbReference type="InterPro" id="IPR050189">
    <property type="entry name" value="MFS_Efflux_Transporters"/>
</dbReference>
<evidence type="ECO:0000313" key="9">
    <source>
        <dbReference type="EMBL" id="TCO49073.1"/>
    </source>
</evidence>
<dbReference type="InterPro" id="IPR036259">
    <property type="entry name" value="MFS_trans_sf"/>
</dbReference>
<accession>A0A4R2IU27</accession>
<evidence type="ECO:0000256" key="2">
    <source>
        <dbReference type="ARBA" id="ARBA00022475"/>
    </source>
</evidence>
<feature type="transmembrane region" description="Helical" evidence="7">
    <location>
        <begin position="171"/>
        <end position="190"/>
    </location>
</feature>
<comment type="subcellular location">
    <subcellularLocation>
        <location evidence="1">Cell membrane</location>
        <topology evidence="1">Multi-pass membrane protein</topology>
    </subcellularLocation>
</comment>
<evidence type="ECO:0000259" key="8">
    <source>
        <dbReference type="PROSITE" id="PS50850"/>
    </source>
</evidence>
<feature type="transmembrane region" description="Helical" evidence="7">
    <location>
        <begin position="82"/>
        <end position="105"/>
    </location>
</feature>
<dbReference type="InterPro" id="IPR020846">
    <property type="entry name" value="MFS_dom"/>
</dbReference>
<dbReference type="Gene3D" id="1.20.1250.20">
    <property type="entry name" value="MFS general substrate transporter like domains"/>
    <property type="match status" value="2"/>
</dbReference>
<feature type="transmembrane region" description="Helical" evidence="7">
    <location>
        <begin position="15"/>
        <end position="37"/>
    </location>
</feature>
<dbReference type="Pfam" id="PF07690">
    <property type="entry name" value="MFS_1"/>
    <property type="match status" value="1"/>
</dbReference>
<feature type="domain" description="Major facilitator superfamily (MFS) profile" evidence="8">
    <location>
        <begin position="16"/>
        <end position="394"/>
    </location>
</feature>
<dbReference type="SUPFAM" id="SSF103473">
    <property type="entry name" value="MFS general substrate transporter"/>
    <property type="match status" value="1"/>
</dbReference>
<keyword evidence="5 7" id="KW-0472">Membrane</keyword>
<feature type="transmembrane region" description="Helical" evidence="7">
    <location>
        <begin position="301"/>
        <end position="321"/>
    </location>
</feature>
<dbReference type="GO" id="GO:0005886">
    <property type="term" value="C:plasma membrane"/>
    <property type="evidence" value="ECO:0007669"/>
    <property type="project" value="UniProtKB-SubCell"/>
</dbReference>
<feature type="transmembrane region" description="Helical" evidence="7">
    <location>
        <begin position="367"/>
        <end position="389"/>
    </location>
</feature>
<evidence type="ECO:0000256" key="4">
    <source>
        <dbReference type="ARBA" id="ARBA00022989"/>
    </source>
</evidence>
<protein>
    <submittedName>
        <fullName evidence="9">DHA1 family inner membrane transport protein</fullName>
    </submittedName>
</protein>
<feature type="transmembrane region" description="Helical" evidence="7">
    <location>
        <begin position="278"/>
        <end position="295"/>
    </location>
</feature>
<feature type="transmembrane region" description="Helical" evidence="7">
    <location>
        <begin position="111"/>
        <end position="132"/>
    </location>
</feature>
<dbReference type="EMBL" id="SLWR01000003">
    <property type="protein sequence ID" value="TCO49073.1"/>
    <property type="molecule type" value="Genomic_DNA"/>
</dbReference>
<keyword evidence="2" id="KW-1003">Cell membrane</keyword>
<evidence type="ECO:0000256" key="5">
    <source>
        <dbReference type="ARBA" id="ARBA00023136"/>
    </source>
</evidence>
<dbReference type="AlphaFoldDB" id="A0A4R2IU27"/>
<dbReference type="PROSITE" id="PS50850">
    <property type="entry name" value="MFS"/>
    <property type="match status" value="1"/>
</dbReference>
<dbReference type="PRINTS" id="PR01035">
    <property type="entry name" value="TCRTETA"/>
</dbReference>
<feature type="region of interest" description="Disordered" evidence="6">
    <location>
        <begin position="397"/>
        <end position="430"/>
    </location>
</feature>
<evidence type="ECO:0000313" key="10">
    <source>
        <dbReference type="Proteomes" id="UP000295573"/>
    </source>
</evidence>
<dbReference type="InterPro" id="IPR001958">
    <property type="entry name" value="Tet-R_TetA/multi-R_MdtG-like"/>
</dbReference>
<sequence length="430" mass="43670">MPAAATPNPQAKRGVALLALAIGAFGIGTTEFVIMGLLPEVATDFGVRIPSAGLLISGYALGVVVGAPLLTAIGSKVSRKTVLIALMGVFIAGNLLAAIAPSYGVLMTGRIVAALSHGAFFGVGSVVAASLVPKAKQASAIALMFTGLTIANVLGVPGGTALGQHFGWRSTFWAVTALGVIGLLGIIFLVPRQDTSEGPGLRSELAVFKNLQVWLALAMTALGFAGVFASFTYIAPMMTEVAGFSAGAVTWLLVLFGGGLVVGNLLGGKAADRSLMPSLYVILAVLAAVLVAFVFTSHGQLSSAVTIALFGAAGFATVAPLQKRVMDKAQGAPALASAANIAAFNLGNAIGAYLGGLTIEHGLGYTAPNWVAAALATSGLAVALLSGLIDRRQRISTTHQSHPHHPVHAQPSARTNPDERLVSGTRPVSR</sequence>
<evidence type="ECO:0000256" key="7">
    <source>
        <dbReference type="SAM" id="Phobius"/>
    </source>
</evidence>
<gene>
    <name evidence="9" type="ORF">EV646_10350</name>
</gene>
<dbReference type="GO" id="GO:0022857">
    <property type="term" value="F:transmembrane transporter activity"/>
    <property type="evidence" value="ECO:0007669"/>
    <property type="project" value="InterPro"/>
</dbReference>
<keyword evidence="10" id="KW-1185">Reference proteome</keyword>
<feature type="transmembrane region" description="Helical" evidence="7">
    <location>
        <begin position="211"/>
        <end position="235"/>
    </location>
</feature>
<evidence type="ECO:0000256" key="1">
    <source>
        <dbReference type="ARBA" id="ARBA00004651"/>
    </source>
</evidence>
<name>A0A4R2IU27_9ACTN</name>
<feature type="transmembrane region" description="Helical" evidence="7">
    <location>
        <begin position="49"/>
        <end position="70"/>
    </location>
</feature>
<dbReference type="PANTHER" id="PTHR43124:SF3">
    <property type="entry name" value="CHLORAMPHENICOL EFFLUX PUMP RV0191"/>
    <property type="match status" value="1"/>
</dbReference>
<dbReference type="PANTHER" id="PTHR43124">
    <property type="entry name" value="PURINE EFFLUX PUMP PBUE"/>
    <property type="match status" value="1"/>
</dbReference>
<feature type="transmembrane region" description="Helical" evidence="7">
    <location>
        <begin position="241"/>
        <end position="266"/>
    </location>
</feature>
<feature type="transmembrane region" description="Helical" evidence="7">
    <location>
        <begin position="333"/>
        <end position="355"/>
    </location>
</feature>
<dbReference type="Proteomes" id="UP000295573">
    <property type="component" value="Unassembled WGS sequence"/>
</dbReference>
<dbReference type="CDD" id="cd17324">
    <property type="entry name" value="MFS_NepI_like"/>
    <property type="match status" value="1"/>
</dbReference>
<keyword evidence="4 7" id="KW-1133">Transmembrane helix</keyword>
<keyword evidence="3 7" id="KW-0812">Transmembrane</keyword>
<evidence type="ECO:0000256" key="3">
    <source>
        <dbReference type="ARBA" id="ARBA00022692"/>
    </source>
</evidence>
<evidence type="ECO:0000256" key="6">
    <source>
        <dbReference type="SAM" id="MobiDB-lite"/>
    </source>
</evidence>
<proteinExistence type="predicted"/>
<dbReference type="RefSeq" id="WP_241995691.1">
    <property type="nucleotide sequence ID" value="NZ_SLWR01000003.1"/>
</dbReference>
<organism evidence="9 10">
    <name type="scientific">Kribbella antiqua</name>
    <dbReference type="NCBI Taxonomy" id="2512217"/>
    <lineage>
        <taxon>Bacteria</taxon>
        <taxon>Bacillati</taxon>
        <taxon>Actinomycetota</taxon>
        <taxon>Actinomycetes</taxon>
        <taxon>Propionibacteriales</taxon>
        <taxon>Kribbellaceae</taxon>
        <taxon>Kribbella</taxon>
    </lineage>
</organism>
<comment type="caution">
    <text evidence="9">The sequence shown here is derived from an EMBL/GenBank/DDBJ whole genome shotgun (WGS) entry which is preliminary data.</text>
</comment>
<reference evidence="9 10" key="1">
    <citation type="journal article" date="2015" name="Stand. Genomic Sci.">
        <title>Genomic Encyclopedia of Bacterial and Archaeal Type Strains, Phase III: the genomes of soil and plant-associated and newly described type strains.</title>
        <authorList>
            <person name="Whitman W.B."/>
            <person name="Woyke T."/>
            <person name="Klenk H.P."/>
            <person name="Zhou Y."/>
            <person name="Lilburn T.G."/>
            <person name="Beck B.J."/>
            <person name="De Vos P."/>
            <person name="Vandamme P."/>
            <person name="Eisen J.A."/>
            <person name="Garrity G."/>
            <person name="Hugenholtz P."/>
            <person name="Kyrpides N.C."/>
        </authorList>
    </citation>
    <scope>NUCLEOTIDE SEQUENCE [LARGE SCALE GENOMIC DNA]</scope>
    <source>
        <strain evidence="9 10">VKM Ac-2541</strain>
    </source>
</reference>